<evidence type="ECO:0000313" key="3">
    <source>
        <dbReference type="Proteomes" id="UP000249166"/>
    </source>
</evidence>
<dbReference type="InterPro" id="IPR005122">
    <property type="entry name" value="Uracil-DNA_glycosylase-like"/>
</dbReference>
<evidence type="ECO:0000259" key="1">
    <source>
        <dbReference type="Pfam" id="PF03167"/>
    </source>
</evidence>
<comment type="caution">
    <text evidence="2">The sequence shown here is derived from an EMBL/GenBank/DDBJ whole genome shotgun (WGS) entry which is preliminary data.</text>
</comment>
<dbReference type="OrthoDB" id="4977218at2"/>
<gene>
    <name evidence="2" type="ORF">DBZ45_16395</name>
</gene>
<feature type="domain" description="Uracil-DNA glycosylase-like" evidence="1">
    <location>
        <begin position="50"/>
        <end position="195"/>
    </location>
</feature>
<name>A0A328HDE0_ARTGO</name>
<protein>
    <recommendedName>
        <fullName evidence="1">Uracil-DNA glycosylase-like domain-containing protein</fullName>
    </recommendedName>
</protein>
<dbReference type="SUPFAM" id="SSF52141">
    <property type="entry name" value="Uracil-DNA glycosylase-like"/>
    <property type="match status" value="1"/>
</dbReference>
<accession>A0A328HDE0</accession>
<dbReference type="EMBL" id="QLNP01000097">
    <property type="protein sequence ID" value="RAM36194.1"/>
    <property type="molecule type" value="Genomic_DNA"/>
</dbReference>
<organism evidence="2 3">
    <name type="scientific">Arthrobacter globiformis</name>
    <dbReference type="NCBI Taxonomy" id="1665"/>
    <lineage>
        <taxon>Bacteria</taxon>
        <taxon>Bacillati</taxon>
        <taxon>Actinomycetota</taxon>
        <taxon>Actinomycetes</taxon>
        <taxon>Micrococcales</taxon>
        <taxon>Micrococcaceae</taxon>
        <taxon>Arthrobacter</taxon>
    </lineage>
</organism>
<evidence type="ECO:0000313" key="2">
    <source>
        <dbReference type="EMBL" id="RAM36194.1"/>
    </source>
</evidence>
<reference evidence="2 3" key="1">
    <citation type="submission" date="2018-04" db="EMBL/GenBank/DDBJ databases">
        <title>Bacteria isolated from cave deposits of Manipur.</title>
        <authorList>
            <person name="Sahoo D."/>
            <person name="Sarangthem I."/>
            <person name="Nandeibam J."/>
        </authorList>
    </citation>
    <scope>NUCLEOTIDE SEQUENCE [LARGE SCALE GENOMIC DNA]</scope>
    <source>
        <strain evidence="3">mrc11</strain>
    </source>
</reference>
<dbReference type="Pfam" id="PF03167">
    <property type="entry name" value="UDG"/>
    <property type="match status" value="1"/>
</dbReference>
<sequence>MTSSSIEDFIDRLAAVKTPPGCNNFFDHSVPANALRRQNLAAYLGDMLEREPRVLLVGEAPGFRGMRITGVPFTNRTMFQGPANSLGLFGSGKGYVLPPEAAGIAAEPTATVMWEVLAEVDFLPLLWSACPWHTHVPGKPLSNRTPTPAEAALGTPFWQALTGIFPVEAVVAVGNVAHTSLRRSGLDVPKIRHPAHGGRALFKQGLQELHAAGMIR</sequence>
<dbReference type="AlphaFoldDB" id="A0A328HDE0"/>
<dbReference type="CDD" id="cd10035">
    <property type="entry name" value="UDG_like"/>
    <property type="match status" value="1"/>
</dbReference>
<dbReference type="Gene3D" id="3.40.470.10">
    <property type="entry name" value="Uracil-DNA glycosylase-like domain"/>
    <property type="match status" value="1"/>
</dbReference>
<dbReference type="RefSeq" id="WP_111904940.1">
    <property type="nucleotide sequence ID" value="NZ_QLNP01000097.1"/>
</dbReference>
<dbReference type="Proteomes" id="UP000249166">
    <property type="component" value="Unassembled WGS sequence"/>
</dbReference>
<proteinExistence type="predicted"/>
<dbReference type="InterPro" id="IPR036895">
    <property type="entry name" value="Uracil-DNA_glycosylase-like_sf"/>
</dbReference>